<sequence length="323" mass="36073">MTWVHSLGTTEIIFILIFLILYLAYGFRYFKVAKALNQSRLNIIPKFILRSIAFILIIMSLLGPSFGADKKEVKSVGKDIMIAIDLSQSMNAYDIAPTRLEKVKYELKNIVESFNSDRIGLLIFSSEAFVQCPLTYDQNALNLFIETLNTGLVPSTGTDFGAALSMAYDKLTSEEETTSEQQKSKIVILISDGEDFGENTDQAVEDIKEGGIRLFTLGVGTEKGSRINVRNGYKRNNQGEVVVSKLNSESLQDIAYQADGEYFEINNLINEVGKLIATINTIEGELKDTRFIDTSANKYAYFLGAALLLFFIDVLWGKKVIKL</sequence>
<dbReference type="InterPro" id="IPR050768">
    <property type="entry name" value="UPF0353/GerABKA_families"/>
</dbReference>
<dbReference type="Pfam" id="PF00092">
    <property type="entry name" value="VWA"/>
    <property type="match status" value="1"/>
</dbReference>
<comment type="caution">
    <text evidence="7">The sequence shown here is derived from an EMBL/GenBank/DDBJ whole genome shotgun (WGS) entry which is preliminary data.</text>
</comment>
<dbReference type="PROSITE" id="PS50234">
    <property type="entry name" value="VWFA"/>
    <property type="match status" value="1"/>
</dbReference>
<evidence type="ECO:0000256" key="4">
    <source>
        <dbReference type="ARBA" id="ARBA00023136"/>
    </source>
</evidence>
<keyword evidence="8" id="KW-1185">Reference proteome</keyword>
<dbReference type="Proteomes" id="UP000642920">
    <property type="component" value="Unassembled WGS sequence"/>
</dbReference>
<dbReference type="AlphaFoldDB" id="A0A937DGV3"/>
<evidence type="ECO:0000259" key="6">
    <source>
        <dbReference type="PROSITE" id="PS50234"/>
    </source>
</evidence>
<protein>
    <submittedName>
        <fullName evidence="7">VWA domain-containing protein</fullName>
    </submittedName>
</protein>
<keyword evidence="4 5" id="KW-0472">Membrane</keyword>
<dbReference type="InterPro" id="IPR002035">
    <property type="entry name" value="VWF_A"/>
</dbReference>
<dbReference type="SMART" id="SM00327">
    <property type="entry name" value="VWA"/>
    <property type="match status" value="1"/>
</dbReference>
<evidence type="ECO:0000256" key="3">
    <source>
        <dbReference type="ARBA" id="ARBA00022989"/>
    </source>
</evidence>
<dbReference type="PANTHER" id="PTHR22550">
    <property type="entry name" value="SPORE GERMINATION PROTEIN"/>
    <property type="match status" value="1"/>
</dbReference>
<name>A0A937DGV3_9BACT</name>
<keyword evidence="3 5" id="KW-1133">Transmembrane helix</keyword>
<feature type="transmembrane region" description="Helical" evidence="5">
    <location>
        <begin position="47"/>
        <end position="66"/>
    </location>
</feature>
<dbReference type="RefSeq" id="WP_201919596.1">
    <property type="nucleotide sequence ID" value="NZ_JAERQG010000002.1"/>
</dbReference>
<feature type="domain" description="VWFA" evidence="6">
    <location>
        <begin position="79"/>
        <end position="279"/>
    </location>
</feature>
<evidence type="ECO:0000256" key="5">
    <source>
        <dbReference type="SAM" id="Phobius"/>
    </source>
</evidence>
<dbReference type="EMBL" id="JAERQG010000002">
    <property type="protein sequence ID" value="MBL0765198.1"/>
    <property type="molecule type" value="Genomic_DNA"/>
</dbReference>
<dbReference type="Gene3D" id="3.40.50.410">
    <property type="entry name" value="von Willebrand factor, type A domain"/>
    <property type="match status" value="1"/>
</dbReference>
<dbReference type="InterPro" id="IPR036465">
    <property type="entry name" value="vWFA_dom_sf"/>
</dbReference>
<reference evidence="7" key="1">
    <citation type="submission" date="2021-01" db="EMBL/GenBank/DDBJ databases">
        <title>Marivirga sp. nov., isolated from intertidal surface sediments.</title>
        <authorList>
            <person name="Zhang M."/>
        </authorList>
    </citation>
    <scope>NUCLEOTIDE SEQUENCE</scope>
    <source>
        <strain evidence="7">SM1354</strain>
    </source>
</reference>
<evidence type="ECO:0000313" key="8">
    <source>
        <dbReference type="Proteomes" id="UP000642920"/>
    </source>
</evidence>
<evidence type="ECO:0000256" key="1">
    <source>
        <dbReference type="ARBA" id="ARBA00022475"/>
    </source>
</evidence>
<gene>
    <name evidence="7" type="ORF">JKP34_08060</name>
</gene>
<organism evidence="7 8">
    <name type="scientific">Marivirga atlantica</name>
    <dbReference type="NCBI Taxonomy" id="1548457"/>
    <lineage>
        <taxon>Bacteria</taxon>
        <taxon>Pseudomonadati</taxon>
        <taxon>Bacteroidota</taxon>
        <taxon>Cytophagia</taxon>
        <taxon>Cytophagales</taxon>
        <taxon>Marivirgaceae</taxon>
        <taxon>Marivirga</taxon>
    </lineage>
</organism>
<keyword evidence="1" id="KW-1003">Cell membrane</keyword>
<accession>A0A937DGV3</accession>
<evidence type="ECO:0000313" key="7">
    <source>
        <dbReference type="EMBL" id="MBL0765198.1"/>
    </source>
</evidence>
<evidence type="ECO:0000256" key="2">
    <source>
        <dbReference type="ARBA" id="ARBA00022692"/>
    </source>
</evidence>
<proteinExistence type="predicted"/>
<feature type="transmembrane region" description="Helical" evidence="5">
    <location>
        <begin position="299"/>
        <end position="317"/>
    </location>
</feature>
<dbReference type="SUPFAM" id="SSF53300">
    <property type="entry name" value="vWA-like"/>
    <property type="match status" value="1"/>
</dbReference>
<keyword evidence="2 5" id="KW-0812">Transmembrane</keyword>
<feature type="transmembrane region" description="Helical" evidence="5">
    <location>
        <begin position="6"/>
        <end position="27"/>
    </location>
</feature>
<dbReference type="PANTHER" id="PTHR22550:SF5">
    <property type="entry name" value="LEUCINE ZIPPER PROTEIN 4"/>
    <property type="match status" value="1"/>
</dbReference>